<gene>
    <name evidence="1" type="ORF">EYZ11_013476</name>
</gene>
<sequence>MSFQPPKGRF</sequence>
<proteinExistence type="predicted"/>
<keyword evidence="2" id="KW-1185">Reference proteome</keyword>
<accession>A0A4S3IZQ3</accession>
<evidence type="ECO:0000313" key="2">
    <source>
        <dbReference type="Proteomes" id="UP000308092"/>
    </source>
</evidence>
<organism evidence="1 2">
    <name type="scientific">Aspergillus tanneri</name>
    <dbReference type="NCBI Taxonomy" id="1220188"/>
    <lineage>
        <taxon>Eukaryota</taxon>
        <taxon>Fungi</taxon>
        <taxon>Dikarya</taxon>
        <taxon>Ascomycota</taxon>
        <taxon>Pezizomycotina</taxon>
        <taxon>Eurotiomycetes</taxon>
        <taxon>Eurotiomycetidae</taxon>
        <taxon>Eurotiales</taxon>
        <taxon>Aspergillaceae</taxon>
        <taxon>Aspergillus</taxon>
        <taxon>Aspergillus subgen. Circumdati</taxon>
    </lineage>
</organism>
<name>A0A4S3IZQ3_9EURO</name>
<dbReference type="Proteomes" id="UP000308092">
    <property type="component" value="Unassembled WGS sequence"/>
</dbReference>
<comment type="caution">
    <text evidence="1">The sequence shown here is derived from an EMBL/GenBank/DDBJ whole genome shotgun (WGS) entry which is preliminary data.</text>
</comment>
<protein>
    <submittedName>
        <fullName evidence="1">Uncharacterized protein</fullName>
    </submittedName>
</protein>
<dbReference type="VEuPathDB" id="FungiDB:EYZ11_013476"/>
<reference evidence="1 2" key="1">
    <citation type="submission" date="2019-03" db="EMBL/GenBank/DDBJ databases">
        <title>The genome sequence of a newly discovered highly antifungal drug resistant Aspergillus species, Aspergillus tanneri NIH 1004.</title>
        <authorList>
            <person name="Mounaud S."/>
            <person name="Singh I."/>
            <person name="Joardar V."/>
            <person name="Pakala S."/>
            <person name="Pakala S."/>
            <person name="Venepally P."/>
            <person name="Hoover J."/>
            <person name="Nierman W."/>
            <person name="Chung J."/>
            <person name="Losada L."/>
        </authorList>
    </citation>
    <scope>NUCLEOTIDE SEQUENCE [LARGE SCALE GENOMIC DNA]</scope>
    <source>
        <strain evidence="1 2">NIH1004</strain>
    </source>
</reference>
<evidence type="ECO:0000313" key="1">
    <source>
        <dbReference type="EMBL" id="THC87077.1"/>
    </source>
</evidence>
<dbReference type="EMBL" id="SOSA01001517">
    <property type="protein sequence ID" value="THC87077.1"/>
    <property type="molecule type" value="Genomic_DNA"/>
</dbReference>